<dbReference type="AlphaFoldDB" id="A0A8K0UJY1"/>
<feature type="region of interest" description="Disordered" evidence="2">
    <location>
        <begin position="418"/>
        <end position="445"/>
    </location>
</feature>
<protein>
    <recommendedName>
        <fullName evidence="3">Chromo domain-containing protein</fullName>
    </recommendedName>
</protein>
<feature type="region of interest" description="Disordered" evidence="2">
    <location>
        <begin position="76"/>
        <end position="396"/>
    </location>
</feature>
<sequence>MAPAYDSGRNKFIPQPGDSDEVYEARAILKEKGNKYLIDWDGVDEEGQPYKPSWEPKCNAMPALKEAWEEEKRLKKLKAKLRKSGGTVKSRSMARSSTSTSRGRTKSRSVVDDEDEEGSAKSESEHEPAPKPRKRRKISREEGEDGDEESIATRDEVPKKLSKKRVLKRPTSSSRADSESDESPRRRKVPRTITSVAKANPVKHENGQTPNRDKGKGRMPAIEEESPPAQIFHVALDKVGPPKRKRILRNDYGARNDPQAASSSKIAEPTHKRPVPKRTSPSPSPPSPSPIYKLPRGTQKPGPHPKPPSLRRSSTPPATSVEHASPANDEQHILPEHQTLRSDALKSLPHPERHRNTPPEHSPLVQADLTPHDVDVEDSSPRVVPPPIRKEQNGERVALPIRKFGVLPRASPRVFRELARGRSPPTQDSIEQFSSPERGGRFSRRRVSESMIVPSTQDIDHAPANSQEQVIEEMEQAYVDFDPQPPPLGDSLVEAQRRSVPFPPTASTQQADVDSQSQVNMSLNGDPDTQHSPSQLHGVDRRILQEKDALIVELKGRNNSQDLLLAQLRLEKDELHKKLSGLAEKDKSARTKDQLIITLQAKNHELTQKLSRISVLEEEAHTKDQLLATIQAEKDELEIEKRVDITALQEILAVKEALIASLQQEKVELEERCRTCDDKLRTAERTVTELRAAFDGARTEGRATMQGFYAARIKQLEEDNSRWSARYEIIRKRDELMKGDEIRRRAAEAVELKAVNDTLEKEVVRLEKEAERVKRLEDMLAEVYFFVCQYVEDGKHCHERFPTEEAVRQHAYAVHYRCFEDD</sequence>
<proteinExistence type="predicted"/>
<comment type="caution">
    <text evidence="4">The sequence shown here is derived from an EMBL/GenBank/DDBJ whole genome shotgun (WGS) entry which is preliminary data.</text>
</comment>
<feature type="compositionally biased region" description="Low complexity" evidence="2">
    <location>
        <begin position="90"/>
        <end position="102"/>
    </location>
</feature>
<feature type="compositionally biased region" description="Basic and acidic residues" evidence="2">
    <location>
        <begin position="202"/>
        <end position="216"/>
    </location>
</feature>
<feature type="region of interest" description="Disordered" evidence="2">
    <location>
        <begin position="501"/>
        <end position="536"/>
    </location>
</feature>
<feature type="region of interest" description="Disordered" evidence="2">
    <location>
        <begin position="1"/>
        <end position="20"/>
    </location>
</feature>
<evidence type="ECO:0000256" key="1">
    <source>
        <dbReference type="SAM" id="Coils"/>
    </source>
</evidence>
<dbReference type="InterPro" id="IPR000953">
    <property type="entry name" value="Chromo/chromo_shadow_dom"/>
</dbReference>
<feature type="compositionally biased region" description="Polar residues" evidence="2">
    <location>
        <begin position="505"/>
        <end position="523"/>
    </location>
</feature>
<feature type="coiled-coil region" evidence="1">
    <location>
        <begin position="565"/>
        <end position="779"/>
    </location>
</feature>
<dbReference type="OrthoDB" id="3647690at2759"/>
<feature type="domain" description="Chromo" evidence="3">
    <location>
        <begin position="23"/>
        <end position="59"/>
    </location>
</feature>
<feature type="compositionally biased region" description="Polar residues" evidence="2">
    <location>
        <begin position="424"/>
        <end position="435"/>
    </location>
</feature>
<evidence type="ECO:0000313" key="4">
    <source>
        <dbReference type="EMBL" id="KAH8093753.1"/>
    </source>
</evidence>
<gene>
    <name evidence="4" type="ORF">BXZ70DRAFT_949074</name>
</gene>
<keyword evidence="5" id="KW-1185">Reference proteome</keyword>
<organism evidence="4 5">
    <name type="scientific">Cristinia sonorae</name>
    <dbReference type="NCBI Taxonomy" id="1940300"/>
    <lineage>
        <taxon>Eukaryota</taxon>
        <taxon>Fungi</taxon>
        <taxon>Dikarya</taxon>
        <taxon>Basidiomycota</taxon>
        <taxon>Agaricomycotina</taxon>
        <taxon>Agaricomycetes</taxon>
        <taxon>Agaricomycetidae</taxon>
        <taxon>Agaricales</taxon>
        <taxon>Pleurotineae</taxon>
        <taxon>Stephanosporaceae</taxon>
        <taxon>Cristinia</taxon>
    </lineage>
</organism>
<evidence type="ECO:0000313" key="5">
    <source>
        <dbReference type="Proteomes" id="UP000813824"/>
    </source>
</evidence>
<keyword evidence="1" id="KW-0175">Coiled coil</keyword>
<accession>A0A8K0UJY1</accession>
<dbReference type="Gene3D" id="2.40.50.40">
    <property type="match status" value="1"/>
</dbReference>
<evidence type="ECO:0000256" key="2">
    <source>
        <dbReference type="SAM" id="MobiDB-lite"/>
    </source>
</evidence>
<feature type="compositionally biased region" description="Basic and acidic residues" evidence="2">
    <location>
        <begin position="118"/>
        <end position="130"/>
    </location>
</feature>
<dbReference type="Proteomes" id="UP000813824">
    <property type="component" value="Unassembled WGS sequence"/>
</dbReference>
<reference evidence="4" key="1">
    <citation type="journal article" date="2021" name="New Phytol.">
        <title>Evolutionary innovations through gain and loss of genes in the ectomycorrhizal Boletales.</title>
        <authorList>
            <person name="Wu G."/>
            <person name="Miyauchi S."/>
            <person name="Morin E."/>
            <person name="Kuo A."/>
            <person name="Drula E."/>
            <person name="Varga T."/>
            <person name="Kohler A."/>
            <person name="Feng B."/>
            <person name="Cao Y."/>
            <person name="Lipzen A."/>
            <person name="Daum C."/>
            <person name="Hundley H."/>
            <person name="Pangilinan J."/>
            <person name="Johnson J."/>
            <person name="Barry K."/>
            <person name="LaButti K."/>
            <person name="Ng V."/>
            <person name="Ahrendt S."/>
            <person name="Min B."/>
            <person name="Choi I.G."/>
            <person name="Park H."/>
            <person name="Plett J.M."/>
            <person name="Magnuson J."/>
            <person name="Spatafora J.W."/>
            <person name="Nagy L.G."/>
            <person name="Henrissat B."/>
            <person name="Grigoriev I.V."/>
            <person name="Yang Z.L."/>
            <person name="Xu J."/>
            <person name="Martin F.M."/>
        </authorList>
    </citation>
    <scope>NUCLEOTIDE SEQUENCE</scope>
    <source>
        <strain evidence="4">KKN 215</strain>
    </source>
</reference>
<feature type="compositionally biased region" description="Basic and acidic residues" evidence="2">
    <location>
        <begin position="329"/>
        <end position="358"/>
    </location>
</feature>
<name>A0A8K0UJY1_9AGAR</name>
<dbReference type="PROSITE" id="PS50013">
    <property type="entry name" value="CHROMO_2"/>
    <property type="match status" value="1"/>
</dbReference>
<dbReference type="EMBL" id="JAEVFJ010000028">
    <property type="protein sequence ID" value="KAH8093753.1"/>
    <property type="molecule type" value="Genomic_DNA"/>
</dbReference>
<evidence type="ECO:0000259" key="3">
    <source>
        <dbReference type="PROSITE" id="PS50013"/>
    </source>
</evidence>